<dbReference type="Proteomes" id="UP001281761">
    <property type="component" value="Unassembled WGS sequence"/>
</dbReference>
<keyword evidence="3" id="KW-1185">Reference proteome</keyword>
<evidence type="ECO:0000313" key="3">
    <source>
        <dbReference type="Proteomes" id="UP001281761"/>
    </source>
</evidence>
<accession>A0ABQ9XGQ8</accession>
<reference evidence="2 3" key="1">
    <citation type="journal article" date="2022" name="bioRxiv">
        <title>Genomics of Preaxostyla Flagellates Illuminates Evolutionary Transitions and the Path Towards Mitochondrial Loss.</title>
        <authorList>
            <person name="Novak L.V.F."/>
            <person name="Treitli S.C."/>
            <person name="Pyrih J."/>
            <person name="Halakuc P."/>
            <person name="Pipaliya S.V."/>
            <person name="Vacek V."/>
            <person name="Brzon O."/>
            <person name="Soukal P."/>
            <person name="Eme L."/>
            <person name="Dacks J.B."/>
            <person name="Karnkowska A."/>
            <person name="Elias M."/>
            <person name="Hampl V."/>
        </authorList>
    </citation>
    <scope>NUCLEOTIDE SEQUENCE [LARGE SCALE GENOMIC DNA]</scope>
    <source>
        <strain evidence="2">NAU3</strain>
        <tissue evidence="2">Gut</tissue>
    </source>
</reference>
<feature type="compositionally biased region" description="Polar residues" evidence="1">
    <location>
        <begin position="8"/>
        <end position="20"/>
    </location>
</feature>
<comment type="caution">
    <text evidence="2">The sequence shown here is derived from an EMBL/GenBank/DDBJ whole genome shotgun (WGS) entry which is preliminary data.</text>
</comment>
<gene>
    <name evidence="2" type="ORF">BLNAU_13390</name>
</gene>
<organism evidence="2 3">
    <name type="scientific">Blattamonas nauphoetae</name>
    <dbReference type="NCBI Taxonomy" id="2049346"/>
    <lineage>
        <taxon>Eukaryota</taxon>
        <taxon>Metamonada</taxon>
        <taxon>Preaxostyla</taxon>
        <taxon>Oxymonadida</taxon>
        <taxon>Blattamonas</taxon>
    </lineage>
</organism>
<evidence type="ECO:0000313" key="2">
    <source>
        <dbReference type="EMBL" id="KAK2951651.1"/>
    </source>
</evidence>
<name>A0ABQ9XGQ8_9EUKA</name>
<dbReference type="EMBL" id="JARBJD010000115">
    <property type="protein sequence ID" value="KAK2951651.1"/>
    <property type="molecule type" value="Genomic_DNA"/>
</dbReference>
<evidence type="ECO:0000256" key="1">
    <source>
        <dbReference type="SAM" id="MobiDB-lite"/>
    </source>
</evidence>
<proteinExistence type="predicted"/>
<sequence length="330" mass="37723">MTGLESKIITSTNSPSTGISSDCLSCSPKIILTLVKADLIHQLVSSLNAHSISFTKAVNIHTCLISHIPNFVWLATPTGLAELKLKDRNEQKAVRETVFQHVLAPSEKYIYTLCKNRYSIIDGGKSIEFLRLLTRLLGISPYYPPTMHFFRHIPVLLTIPSCLAFTSNELTIWNILFYLYNAEVEWSKPSKEERQMWKTVPQMVKMEGMDDVIEQHFLKGQNRHQDRQIIGYSLRWNNLQGMNLTRLTYRQTSTSVHFELFLASFWTTPFVCQHSRISHHLIISESDSNSPSLPPSPHTLLQLYFRTAPKLKLSIVAIPRSAAHKPQICF</sequence>
<feature type="region of interest" description="Disordered" evidence="1">
    <location>
        <begin position="1"/>
        <end position="20"/>
    </location>
</feature>
<protein>
    <submittedName>
        <fullName evidence="2">Uncharacterized protein</fullName>
    </submittedName>
</protein>